<dbReference type="GO" id="GO:0016020">
    <property type="term" value="C:membrane"/>
    <property type="evidence" value="ECO:0007669"/>
    <property type="project" value="UniProtKB-SubCell"/>
</dbReference>
<dbReference type="GO" id="GO:0016787">
    <property type="term" value="F:hydrolase activity"/>
    <property type="evidence" value="ECO:0007669"/>
    <property type="project" value="TreeGrafter"/>
</dbReference>
<evidence type="ECO:0000313" key="8">
    <source>
        <dbReference type="Proteomes" id="UP000541558"/>
    </source>
</evidence>
<comment type="subcellular location">
    <subcellularLocation>
        <location evidence="1">Membrane</location>
        <topology evidence="1">Multi-pass membrane protein</topology>
    </subcellularLocation>
</comment>
<dbReference type="PANTHER" id="PTHR31885">
    <property type="entry name" value="GH04784P"/>
    <property type="match status" value="1"/>
</dbReference>
<dbReference type="AlphaFoldDB" id="A0A8H5CJG7"/>
<reference evidence="7 8" key="1">
    <citation type="journal article" date="2020" name="ISME J.">
        <title>Uncovering the hidden diversity of litter-decomposition mechanisms in mushroom-forming fungi.</title>
        <authorList>
            <person name="Floudas D."/>
            <person name="Bentzer J."/>
            <person name="Ahren D."/>
            <person name="Johansson T."/>
            <person name="Persson P."/>
            <person name="Tunlid A."/>
        </authorList>
    </citation>
    <scope>NUCLEOTIDE SEQUENCE [LARGE SCALE GENOMIC DNA]</scope>
    <source>
        <strain evidence="7 8">CBS 175.51</strain>
    </source>
</reference>
<feature type="transmembrane region" description="Helical" evidence="6">
    <location>
        <begin position="211"/>
        <end position="230"/>
    </location>
</feature>
<evidence type="ECO:0000256" key="3">
    <source>
        <dbReference type="ARBA" id="ARBA00022692"/>
    </source>
</evidence>
<keyword evidence="3 6" id="KW-0812">Transmembrane</keyword>
<feature type="transmembrane region" description="Helical" evidence="6">
    <location>
        <begin position="140"/>
        <end position="160"/>
    </location>
</feature>
<dbReference type="InterPro" id="IPR012506">
    <property type="entry name" value="TMEM86B-like"/>
</dbReference>
<accession>A0A8H5CJG7</accession>
<feature type="transmembrane region" description="Helical" evidence="6">
    <location>
        <begin position="172"/>
        <end position="191"/>
    </location>
</feature>
<organism evidence="7 8">
    <name type="scientific">Ephemerocybe angulata</name>
    <dbReference type="NCBI Taxonomy" id="980116"/>
    <lineage>
        <taxon>Eukaryota</taxon>
        <taxon>Fungi</taxon>
        <taxon>Dikarya</taxon>
        <taxon>Basidiomycota</taxon>
        <taxon>Agaricomycotina</taxon>
        <taxon>Agaricomycetes</taxon>
        <taxon>Agaricomycetidae</taxon>
        <taxon>Agaricales</taxon>
        <taxon>Agaricineae</taxon>
        <taxon>Psathyrellaceae</taxon>
        <taxon>Ephemerocybe</taxon>
    </lineage>
</organism>
<evidence type="ECO:0000256" key="2">
    <source>
        <dbReference type="ARBA" id="ARBA00007375"/>
    </source>
</evidence>
<comment type="similarity">
    <text evidence="2">Belongs to the TMEM86 family.</text>
</comment>
<proteinExistence type="inferred from homology"/>
<evidence type="ECO:0008006" key="9">
    <source>
        <dbReference type="Google" id="ProtNLM"/>
    </source>
</evidence>
<dbReference type="OrthoDB" id="2133758at2759"/>
<dbReference type="Proteomes" id="UP000541558">
    <property type="component" value="Unassembled WGS sequence"/>
</dbReference>
<gene>
    <name evidence="7" type="ORF">D9611_001760</name>
</gene>
<protein>
    <recommendedName>
        <fullName evidence="9">YhhN domain-containing protein</fullName>
    </recommendedName>
</protein>
<keyword evidence="5 6" id="KW-0472">Membrane</keyword>
<comment type="caution">
    <text evidence="7">The sequence shown here is derived from an EMBL/GenBank/DDBJ whole genome shotgun (WGS) entry which is preliminary data.</text>
</comment>
<feature type="transmembrane region" description="Helical" evidence="6">
    <location>
        <begin position="275"/>
        <end position="294"/>
    </location>
</feature>
<sequence length="295" mass="31439">MSNDNLNMVSLITLPSYPFPQSLAASLALLILSEYTAFYSGSALFKTAASLSFFLGGWNKASGVNEIQKLLLGLDFKALWVDESLRYTASMLLGLGFSVLGDVLLIPSKTNFYSFRQASKKVKEDDTKPSPSAKAEGVTLAFKLGTLSFALAHISYVVAFMASPTPLTTPRVWLFAATAAIVLSISDYLGIFGQSNAGVVPLVTIPKDIEVLVQGYVGIITTMVAVATATDPGVQKVVGAWMFMISDLFVAIDTFGRKKAGTVGVKKSGGKPGWAFRSVGWIFYFGANLILAGAL</sequence>
<name>A0A8H5CJG7_9AGAR</name>
<evidence type="ECO:0000256" key="5">
    <source>
        <dbReference type="ARBA" id="ARBA00023136"/>
    </source>
</evidence>
<keyword evidence="8" id="KW-1185">Reference proteome</keyword>
<feature type="transmembrane region" description="Helical" evidence="6">
    <location>
        <begin position="23"/>
        <end position="45"/>
    </location>
</feature>
<evidence type="ECO:0000256" key="1">
    <source>
        <dbReference type="ARBA" id="ARBA00004141"/>
    </source>
</evidence>
<evidence type="ECO:0000256" key="4">
    <source>
        <dbReference type="ARBA" id="ARBA00022989"/>
    </source>
</evidence>
<evidence type="ECO:0000256" key="6">
    <source>
        <dbReference type="SAM" id="Phobius"/>
    </source>
</evidence>
<dbReference type="Pfam" id="PF07947">
    <property type="entry name" value="YhhN"/>
    <property type="match status" value="1"/>
</dbReference>
<feature type="transmembrane region" description="Helical" evidence="6">
    <location>
        <begin position="87"/>
        <end position="106"/>
    </location>
</feature>
<keyword evidence="4 6" id="KW-1133">Transmembrane helix</keyword>
<feature type="transmembrane region" description="Helical" evidence="6">
    <location>
        <begin position="237"/>
        <end position="255"/>
    </location>
</feature>
<evidence type="ECO:0000313" key="7">
    <source>
        <dbReference type="EMBL" id="KAF5341767.1"/>
    </source>
</evidence>
<dbReference type="PANTHER" id="PTHR31885:SF6">
    <property type="entry name" value="GH04784P"/>
    <property type="match status" value="1"/>
</dbReference>
<dbReference type="EMBL" id="JAACJK010000001">
    <property type="protein sequence ID" value="KAF5341767.1"/>
    <property type="molecule type" value="Genomic_DNA"/>
</dbReference>